<dbReference type="Gene3D" id="2.130.10.10">
    <property type="entry name" value="YVTN repeat-like/Quinoprotein amine dehydrogenase"/>
    <property type="match status" value="2"/>
</dbReference>
<dbReference type="PANTHER" id="PTHR47199">
    <property type="entry name" value="PHOTOSYSTEM II STABILITY/ASSEMBLY FACTOR HCF136, CHLOROPLASTIC"/>
    <property type="match status" value="1"/>
</dbReference>
<protein>
    <recommendedName>
        <fullName evidence="3">Photosynthesis system II assembly factor Ycf48/Hcf136-like domain-containing protein</fullName>
    </recommendedName>
</protein>
<feature type="domain" description="Photosynthesis system II assembly factor Ycf48/Hcf136-like" evidence="3">
    <location>
        <begin position="189"/>
        <end position="225"/>
    </location>
</feature>
<dbReference type="Pfam" id="PF14870">
    <property type="entry name" value="PSII_BNR"/>
    <property type="match status" value="3"/>
</dbReference>
<evidence type="ECO:0000259" key="3">
    <source>
        <dbReference type="Pfam" id="PF14870"/>
    </source>
</evidence>
<organism evidence="4 5">
    <name type="scientific">Eiseniibacteriota bacterium</name>
    <dbReference type="NCBI Taxonomy" id="2212470"/>
    <lineage>
        <taxon>Bacteria</taxon>
        <taxon>Candidatus Eiseniibacteriota</taxon>
    </lineage>
</organism>
<sequence length="333" mass="36325">MAIPTDAEFDGIWFTDSLHGWVAGGGYLIDGGIVGRTADGGRTWRFQSGVAPGRGPEFHLHRVQFRDSLRGLAVGDVGVILVTADGGESWRPAHEVPAGAGLSDVQLLDERMGWAVGPGSILRTEDGGETWRTLARSSPENGYLSGSAIHFIDARRGWMVGHGGTVMRSEDGGETWSNVPMPLRSGEHPTLWDVTFADPSHGWIVGDLGSIFHTEDGGATWTRQEQGVPVNRVNARRQRDVLPELETEPDRLSVSALWFTDESHGCAVGYYADVAQSIVLRTDDGGATWRVERIEPGTLLRSLHALDSRHAWAVGNRARRTPQVVLCYRACQR</sequence>
<dbReference type="Proteomes" id="UP000316609">
    <property type="component" value="Unassembled WGS sequence"/>
</dbReference>
<keyword evidence="1" id="KW-0602">Photosynthesis</keyword>
<dbReference type="EMBL" id="VBOY01000053">
    <property type="protein sequence ID" value="TMQ66834.1"/>
    <property type="molecule type" value="Genomic_DNA"/>
</dbReference>
<dbReference type="GO" id="GO:0015979">
    <property type="term" value="P:photosynthesis"/>
    <property type="evidence" value="ECO:0007669"/>
    <property type="project" value="UniProtKB-KW"/>
</dbReference>
<feature type="domain" description="Photosynthesis system II assembly factor Ycf48/Hcf136-like" evidence="3">
    <location>
        <begin position="2"/>
        <end position="91"/>
    </location>
</feature>
<dbReference type="AlphaFoldDB" id="A0A538TTA8"/>
<evidence type="ECO:0000313" key="5">
    <source>
        <dbReference type="Proteomes" id="UP000316609"/>
    </source>
</evidence>
<name>A0A538TTA8_UNCEI</name>
<keyword evidence="2" id="KW-0604">Photosystem II</keyword>
<proteinExistence type="predicted"/>
<dbReference type="GO" id="GO:0009523">
    <property type="term" value="C:photosystem II"/>
    <property type="evidence" value="ECO:0007669"/>
    <property type="project" value="UniProtKB-KW"/>
</dbReference>
<evidence type="ECO:0000256" key="2">
    <source>
        <dbReference type="ARBA" id="ARBA00023276"/>
    </source>
</evidence>
<evidence type="ECO:0000256" key="1">
    <source>
        <dbReference type="ARBA" id="ARBA00022531"/>
    </source>
</evidence>
<comment type="caution">
    <text evidence="4">The sequence shown here is derived from an EMBL/GenBank/DDBJ whole genome shotgun (WGS) entry which is preliminary data.</text>
</comment>
<dbReference type="SUPFAM" id="SSF110296">
    <property type="entry name" value="Oligoxyloglucan reducing end-specific cellobiohydrolase"/>
    <property type="match status" value="2"/>
</dbReference>
<dbReference type="CDD" id="cd15482">
    <property type="entry name" value="Sialidase_non-viral"/>
    <property type="match status" value="1"/>
</dbReference>
<accession>A0A538TTA8</accession>
<dbReference type="PANTHER" id="PTHR47199:SF2">
    <property type="entry name" value="PHOTOSYSTEM II STABILITY_ASSEMBLY FACTOR HCF136, CHLOROPLASTIC"/>
    <property type="match status" value="1"/>
</dbReference>
<dbReference type="InterPro" id="IPR015943">
    <property type="entry name" value="WD40/YVTN_repeat-like_dom_sf"/>
</dbReference>
<gene>
    <name evidence="4" type="ORF">E6K78_06010</name>
</gene>
<reference evidence="4 5" key="1">
    <citation type="journal article" date="2019" name="Nat. Microbiol.">
        <title>Mediterranean grassland soil C-N compound turnover is dependent on rainfall and depth, and is mediated by genomically divergent microorganisms.</title>
        <authorList>
            <person name="Diamond S."/>
            <person name="Andeer P.F."/>
            <person name="Li Z."/>
            <person name="Crits-Christoph A."/>
            <person name="Burstein D."/>
            <person name="Anantharaman K."/>
            <person name="Lane K.R."/>
            <person name="Thomas B.C."/>
            <person name="Pan C."/>
            <person name="Northen T.R."/>
            <person name="Banfield J.F."/>
        </authorList>
    </citation>
    <scope>NUCLEOTIDE SEQUENCE [LARGE SCALE GENOMIC DNA]</scope>
    <source>
        <strain evidence="4">WS_8</strain>
    </source>
</reference>
<feature type="domain" description="Photosynthesis system II assembly factor Ycf48/Hcf136-like" evidence="3">
    <location>
        <begin position="95"/>
        <end position="182"/>
    </location>
</feature>
<dbReference type="InterPro" id="IPR028203">
    <property type="entry name" value="PSII_CF48-like_dom"/>
</dbReference>
<evidence type="ECO:0000313" key="4">
    <source>
        <dbReference type="EMBL" id="TMQ66834.1"/>
    </source>
</evidence>